<reference evidence="3" key="1">
    <citation type="submission" date="2015-01" db="EMBL/GenBank/DDBJ databases">
        <authorList>
            <person name="Paterson Steve"/>
        </authorList>
    </citation>
    <scope>NUCLEOTIDE SEQUENCE [LARGE SCALE GENOMIC DNA]</scope>
    <source>
        <strain evidence="3">OBR1</strain>
    </source>
</reference>
<dbReference type="Proteomes" id="UP000044377">
    <property type="component" value="Unassembled WGS sequence"/>
</dbReference>
<feature type="region of interest" description="Disordered" evidence="1">
    <location>
        <begin position="1"/>
        <end position="37"/>
    </location>
</feature>
<dbReference type="EMBL" id="CGIG01000001">
    <property type="protein sequence ID" value="CPR19925.1"/>
    <property type="molecule type" value="Genomic_DNA"/>
</dbReference>
<sequence>MGCVSSTSRTYSPPAGNTPTRAEQQHQSNLARPGRAQQWHALYHESARLVVDITALDRTLKIPASDQLRLRANELRLAISNRERSRDDFWHELNSIKSEAESLRNPTSVTGESSGSPDSRRFDYSGSFSLVWQASHYLPRR</sequence>
<keyword evidence="3" id="KW-1185">Reference proteome</keyword>
<proteinExistence type="predicted"/>
<dbReference type="AlphaFoldDB" id="A0A0G4K029"/>
<protein>
    <submittedName>
        <fullName evidence="2">Uncharacterized protein</fullName>
    </submittedName>
</protein>
<evidence type="ECO:0000313" key="3">
    <source>
        <dbReference type="Proteomes" id="UP000044377"/>
    </source>
</evidence>
<evidence type="ECO:0000313" key="2">
    <source>
        <dbReference type="EMBL" id="CPR19925.1"/>
    </source>
</evidence>
<organism evidence="2 3">
    <name type="scientific">Brenneria goodwinii</name>
    <dbReference type="NCBI Taxonomy" id="1109412"/>
    <lineage>
        <taxon>Bacteria</taxon>
        <taxon>Pseudomonadati</taxon>
        <taxon>Pseudomonadota</taxon>
        <taxon>Gammaproteobacteria</taxon>
        <taxon>Enterobacterales</taxon>
        <taxon>Pectobacteriaceae</taxon>
        <taxon>Brenneria</taxon>
    </lineage>
</organism>
<name>A0A0G4K029_9GAMM</name>
<feature type="compositionally biased region" description="Polar residues" evidence="1">
    <location>
        <begin position="104"/>
        <end position="117"/>
    </location>
</feature>
<accession>A0A0G4K029</accession>
<gene>
    <name evidence="2" type="ORF">BN1221_04035</name>
</gene>
<dbReference type="RefSeq" id="WP_048638780.1">
    <property type="nucleotide sequence ID" value="NZ_CGIG01000001.1"/>
</dbReference>
<evidence type="ECO:0000256" key="1">
    <source>
        <dbReference type="SAM" id="MobiDB-lite"/>
    </source>
</evidence>
<feature type="region of interest" description="Disordered" evidence="1">
    <location>
        <begin position="100"/>
        <end position="120"/>
    </location>
</feature>
<feature type="compositionally biased region" description="Polar residues" evidence="1">
    <location>
        <begin position="1"/>
        <end position="30"/>
    </location>
</feature>